<dbReference type="Proteomes" id="UP000031668">
    <property type="component" value="Unassembled WGS sequence"/>
</dbReference>
<dbReference type="PRINTS" id="PR00261">
    <property type="entry name" value="LDLRECEPTOR"/>
</dbReference>
<dbReference type="OrthoDB" id="5987602at2759"/>
<evidence type="ECO:0000256" key="1">
    <source>
        <dbReference type="ARBA" id="ARBA00004167"/>
    </source>
</evidence>
<dbReference type="SMART" id="SM00192">
    <property type="entry name" value="LDLa"/>
    <property type="match status" value="2"/>
</dbReference>
<keyword evidence="5" id="KW-0472">Membrane</keyword>
<feature type="disulfide bond" evidence="7">
    <location>
        <begin position="25"/>
        <end position="40"/>
    </location>
</feature>
<dbReference type="GO" id="GO:0016192">
    <property type="term" value="P:vesicle-mediated transport"/>
    <property type="evidence" value="ECO:0007669"/>
    <property type="project" value="UniProtKB-ARBA"/>
</dbReference>
<feature type="disulfide bond" evidence="7">
    <location>
        <begin position="54"/>
        <end position="72"/>
    </location>
</feature>
<evidence type="ECO:0000313" key="9">
    <source>
        <dbReference type="Proteomes" id="UP000031668"/>
    </source>
</evidence>
<keyword evidence="8" id="KW-0449">Lipoprotein</keyword>
<dbReference type="Gene3D" id="4.10.400.10">
    <property type="entry name" value="Low-density Lipoprotein Receptor"/>
    <property type="match status" value="2"/>
</dbReference>
<dbReference type="GO" id="GO:0005886">
    <property type="term" value="C:plasma membrane"/>
    <property type="evidence" value="ECO:0007669"/>
    <property type="project" value="TreeGrafter"/>
</dbReference>
<keyword evidence="6 7" id="KW-1015">Disulfide bond</keyword>
<keyword evidence="3" id="KW-0677">Repeat</keyword>
<dbReference type="InterPro" id="IPR036055">
    <property type="entry name" value="LDL_receptor-like_sf"/>
</dbReference>
<keyword evidence="2" id="KW-0812">Transmembrane</keyword>
<comment type="subcellular location">
    <subcellularLocation>
        <location evidence="1">Membrane</location>
        <topology evidence="1">Single-pass membrane protein</topology>
    </subcellularLocation>
</comment>
<name>A0A0C2N4U5_THEKT</name>
<dbReference type="InterPro" id="IPR050685">
    <property type="entry name" value="LDLR"/>
</dbReference>
<accession>A0A0C2N4U5</accession>
<keyword evidence="8" id="KW-0675">Receptor</keyword>
<evidence type="ECO:0000256" key="4">
    <source>
        <dbReference type="ARBA" id="ARBA00022989"/>
    </source>
</evidence>
<keyword evidence="4" id="KW-1133">Transmembrane helix</keyword>
<keyword evidence="9" id="KW-1185">Reference proteome</keyword>
<dbReference type="CDD" id="cd00112">
    <property type="entry name" value="LDLa"/>
    <property type="match status" value="1"/>
</dbReference>
<dbReference type="PANTHER" id="PTHR24270:SF62">
    <property type="entry name" value="LOW-DENSITY LIPOPROTEIN RECEPTOR-RELATED PROTEIN 2"/>
    <property type="match status" value="1"/>
</dbReference>
<reference evidence="8 9" key="1">
    <citation type="journal article" date="2014" name="Genome Biol. Evol.">
        <title>The genome of the myxosporean Thelohanellus kitauei shows adaptations to nutrient acquisition within its fish host.</title>
        <authorList>
            <person name="Yang Y."/>
            <person name="Xiong J."/>
            <person name="Zhou Z."/>
            <person name="Huo F."/>
            <person name="Miao W."/>
            <person name="Ran C."/>
            <person name="Liu Y."/>
            <person name="Zhang J."/>
            <person name="Feng J."/>
            <person name="Wang M."/>
            <person name="Wang M."/>
            <person name="Wang L."/>
            <person name="Yao B."/>
        </authorList>
    </citation>
    <scope>NUCLEOTIDE SEQUENCE [LARGE SCALE GENOMIC DNA]</scope>
    <source>
        <strain evidence="8">Wuqing</strain>
    </source>
</reference>
<dbReference type="InterPro" id="IPR002172">
    <property type="entry name" value="LDrepeatLR_classA_rpt"/>
</dbReference>
<organism evidence="8 9">
    <name type="scientific">Thelohanellus kitauei</name>
    <name type="common">Myxosporean</name>
    <dbReference type="NCBI Taxonomy" id="669202"/>
    <lineage>
        <taxon>Eukaryota</taxon>
        <taxon>Metazoa</taxon>
        <taxon>Cnidaria</taxon>
        <taxon>Myxozoa</taxon>
        <taxon>Myxosporea</taxon>
        <taxon>Bivalvulida</taxon>
        <taxon>Platysporina</taxon>
        <taxon>Myxobolidae</taxon>
        <taxon>Thelohanellus</taxon>
    </lineage>
</organism>
<evidence type="ECO:0000256" key="6">
    <source>
        <dbReference type="ARBA" id="ARBA00023157"/>
    </source>
</evidence>
<evidence type="ECO:0000313" key="8">
    <source>
        <dbReference type="EMBL" id="KII71375.1"/>
    </source>
</evidence>
<comment type="caution">
    <text evidence="8">The sequence shown here is derived from an EMBL/GenBank/DDBJ whole genome shotgun (WGS) entry which is preliminary data.</text>
</comment>
<sequence length="152" mass="17338">MITCPSSKSLRCKNEQGCYEVSEQCDGFKDCSDESDELNCPYNSICAYNELFTCNDGYKICISRVCDEVKDCCDGSDEGERCSIYSSDSEKDDHFKNIYLKIQGHGRVFFSWVYGDSSSEFNVTVQSVLSFSDFQQPKYYNSQNGSRTQGRY</sequence>
<dbReference type="EMBL" id="JWZT01001781">
    <property type="protein sequence ID" value="KII71375.1"/>
    <property type="molecule type" value="Genomic_DNA"/>
</dbReference>
<dbReference type="PROSITE" id="PS50068">
    <property type="entry name" value="LDLRA_2"/>
    <property type="match status" value="2"/>
</dbReference>
<gene>
    <name evidence="8" type="ORF">RF11_14613</name>
</gene>
<dbReference type="Pfam" id="PF00057">
    <property type="entry name" value="Ldl_recept_a"/>
    <property type="match status" value="1"/>
</dbReference>
<comment type="caution">
    <text evidence="7">Lacks conserved residue(s) required for the propagation of feature annotation.</text>
</comment>
<evidence type="ECO:0000256" key="3">
    <source>
        <dbReference type="ARBA" id="ARBA00022737"/>
    </source>
</evidence>
<protein>
    <submittedName>
        <fullName evidence="8">Low-density lipoprotein receptor-related protein 5</fullName>
    </submittedName>
</protein>
<evidence type="ECO:0000256" key="2">
    <source>
        <dbReference type="ARBA" id="ARBA00022692"/>
    </source>
</evidence>
<proteinExistence type="predicted"/>
<evidence type="ECO:0000256" key="5">
    <source>
        <dbReference type="ARBA" id="ARBA00023136"/>
    </source>
</evidence>
<evidence type="ECO:0000256" key="7">
    <source>
        <dbReference type="PROSITE-ProRule" id="PRU00124"/>
    </source>
</evidence>
<dbReference type="SUPFAM" id="SSF57424">
    <property type="entry name" value="LDL receptor-like module"/>
    <property type="match status" value="2"/>
</dbReference>
<dbReference type="PANTHER" id="PTHR24270">
    <property type="entry name" value="LOW-DENSITY LIPOPROTEIN RECEPTOR-RELATED"/>
    <property type="match status" value="1"/>
</dbReference>
<dbReference type="AlphaFoldDB" id="A0A0C2N4U5"/>